<dbReference type="SUPFAM" id="SSF53335">
    <property type="entry name" value="S-adenosyl-L-methionine-dependent methyltransferases"/>
    <property type="match status" value="1"/>
</dbReference>
<sequence length="373" mass="41635">MFGGDEQTSVPVILSPPFRKESGAAWTVPIDPTLFPLTDDVGFVTRSILALREDDRLLGPGHASHDEIRTRGSGRYSHWRNVLYFSTSDNSDPNTNGRVYMVEPSETVYFSERVNYALSIVEFYATHVQGGLNGFHDRLVLEIGPGPDMGSVLAMACLGARVCVVDRYLASWRAGWHDKYLPVLIEEMRKRGWPVDPKPVERSLTAQAFDPERIRPVPLSLENVTAADLGMGGELADLTVSHAAFEHFYAMKPALLSLARCMKPGARGVHRVDFRDHRNFARPLEFLLLSQAGYDELSGDAKYQHGNRMRASVMEALFRAIDFATVDFLPEATIDQEYFAEFLPRLRAAADSPFRDIDPALLSTLGGTFLIVR</sequence>
<evidence type="ECO:0008006" key="3">
    <source>
        <dbReference type="Google" id="ProtNLM"/>
    </source>
</evidence>
<dbReference type="OrthoDB" id="9815825at2"/>
<proteinExistence type="predicted"/>
<dbReference type="Proteomes" id="UP000324927">
    <property type="component" value="Unassembled WGS sequence"/>
</dbReference>
<dbReference type="Gene3D" id="3.40.50.150">
    <property type="entry name" value="Vaccinia Virus protein VP39"/>
    <property type="match status" value="1"/>
</dbReference>
<protein>
    <recommendedName>
        <fullName evidence="3">Class I SAM-dependent methyltransferase</fullName>
    </recommendedName>
</protein>
<dbReference type="RefSeq" id="WP_149233378.1">
    <property type="nucleotide sequence ID" value="NZ_JALJXJ010000024.1"/>
</dbReference>
<name>A0A5A9GJ54_AZOLI</name>
<evidence type="ECO:0000313" key="2">
    <source>
        <dbReference type="Proteomes" id="UP000324927"/>
    </source>
</evidence>
<comment type="caution">
    <text evidence="1">The sequence shown here is derived from an EMBL/GenBank/DDBJ whole genome shotgun (WGS) entry which is preliminary data.</text>
</comment>
<dbReference type="EMBL" id="VTTN01000010">
    <property type="protein sequence ID" value="KAA0593712.1"/>
    <property type="molecule type" value="Genomic_DNA"/>
</dbReference>
<organism evidence="1 2">
    <name type="scientific">Azospirillum lipoferum</name>
    <dbReference type="NCBI Taxonomy" id="193"/>
    <lineage>
        <taxon>Bacteria</taxon>
        <taxon>Pseudomonadati</taxon>
        <taxon>Pseudomonadota</taxon>
        <taxon>Alphaproteobacteria</taxon>
        <taxon>Rhodospirillales</taxon>
        <taxon>Azospirillaceae</taxon>
        <taxon>Azospirillum</taxon>
    </lineage>
</organism>
<dbReference type="AlphaFoldDB" id="A0A5A9GJ54"/>
<keyword evidence="2" id="KW-1185">Reference proteome</keyword>
<evidence type="ECO:0000313" key="1">
    <source>
        <dbReference type="EMBL" id="KAA0593712.1"/>
    </source>
</evidence>
<reference evidence="1 2" key="1">
    <citation type="submission" date="2019-08" db="EMBL/GenBank/DDBJ databases">
        <authorList>
            <person name="Grouzdev D."/>
            <person name="Tikhonova E."/>
            <person name="Kravchenko I."/>
        </authorList>
    </citation>
    <scope>NUCLEOTIDE SEQUENCE [LARGE SCALE GENOMIC DNA]</scope>
    <source>
        <strain evidence="1 2">59b</strain>
    </source>
</reference>
<dbReference type="InterPro" id="IPR029063">
    <property type="entry name" value="SAM-dependent_MTases_sf"/>
</dbReference>
<gene>
    <name evidence="1" type="ORF">FZ942_22725</name>
</gene>
<accession>A0A5A9GJ54</accession>